<evidence type="ECO:0000256" key="4">
    <source>
        <dbReference type="ARBA" id="ARBA00022679"/>
    </source>
</evidence>
<evidence type="ECO:0000256" key="6">
    <source>
        <dbReference type="ARBA" id="ARBA00022801"/>
    </source>
</evidence>
<dbReference type="HAMAP" id="MF_00139">
    <property type="entry name" value="PurH"/>
    <property type="match status" value="1"/>
</dbReference>
<keyword evidence="6 10" id="KW-0378">Hydrolase</keyword>
<dbReference type="Gene3D" id="3.40.50.1380">
    <property type="entry name" value="Methylglyoxal synthase-like domain"/>
    <property type="match status" value="1"/>
</dbReference>
<dbReference type="Pfam" id="PF02142">
    <property type="entry name" value="MGS"/>
    <property type="match status" value="1"/>
</dbReference>
<evidence type="ECO:0000256" key="5">
    <source>
        <dbReference type="ARBA" id="ARBA00022755"/>
    </source>
</evidence>
<comment type="catalytic activity">
    <reaction evidence="8 10">
        <text>(6R)-10-formyltetrahydrofolate + 5-amino-1-(5-phospho-beta-D-ribosyl)imidazole-4-carboxamide = 5-formamido-1-(5-phospho-D-ribosyl)imidazole-4-carboxamide + (6S)-5,6,7,8-tetrahydrofolate</text>
        <dbReference type="Rhea" id="RHEA:22192"/>
        <dbReference type="ChEBI" id="CHEBI:57453"/>
        <dbReference type="ChEBI" id="CHEBI:58467"/>
        <dbReference type="ChEBI" id="CHEBI:58475"/>
        <dbReference type="ChEBI" id="CHEBI:195366"/>
        <dbReference type="EC" id="2.1.2.3"/>
    </reaction>
</comment>
<dbReference type="AlphaFoldDB" id="A0A6N7W6M5"/>
<comment type="pathway">
    <text evidence="2 10">Purine metabolism; IMP biosynthesis via de novo pathway; 5-formamido-1-(5-phospho-D-ribosyl)imidazole-4-carboxamide from 5-amino-1-(5-phospho-D-ribosyl)imidazole-4-carboxamide (10-formyl THF route): step 1/1.</text>
</comment>
<dbReference type="EC" id="3.5.4.10" evidence="10"/>
<dbReference type="EC" id="2.1.2.3" evidence="10"/>
<dbReference type="Gene3D" id="3.40.140.20">
    <property type="match status" value="2"/>
</dbReference>
<comment type="domain">
    <text evidence="10">The IMP cyclohydrolase activity resides in the N-terminal region.</text>
</comment>
<reference evidence="12 13" key="1">
    <citation type="submission" date="2019-08" db="EMBL/GenBank/DDBJ databases">
        <title>In-depth cultivation of the pig gut microbiome towards novel bacterial diversity and tailored functional studies.</title>
        <authorList>
            <person name="Wylensek D."/>
            <person name="Hitch T.C.A."/>
            <person name="Clavel T."/>
        </authorList>
    </citation>
    <scope>NUCLEOTIDE SEQUENCE [LARGE SCALE GENOMIC DNA]</scope>
    <source>
        <strain evidence="12 13">WB03_NA08</strain>
    </source>
</reference>
<sequence>MTRKPIRRALVSVFDKTHLEELGQALSAASVEVFSTGSTATRLSQSGVKVTEVSTLTGFPECLDGRVKTLHPAVHAGILADLSKETHREQLHQLSLEPFDLVVVNLYPFVDTVASGADFADCIEMIDIGGPTMIRAAAKNNAHVAVVTNPSQYEEVMSALRDGGTTTEQRQRLALEAFRATAAYDVAVASWLGEQLGKEREWMGRTWRESSPLRYGENPHQAAGLYVDESPEAASGDSLATATQLGGKAMSYNNYQDAQAAVRAAWDQKGPAVAIIKHANPCGIATAENVAQAYAAAFACDPLSAYGSVVAVNRGVDLALAEKIVPVFTEVVAAPSFDDDALSLLQEKKNLRLLLVNQPHQSRWEFTEIDGGAIAQEIDAIDAEGEREDGSSFGDSPQLWTLAAGNPADNQTLEDLTFAWRAVRSVKSNAILIAKDCATVGVGMGQVNRVDSARLAVERANTLDAGRVRTQGAVAASDAFFPFADGLQVLIDAGVSAVVAPGGSIRDAEVIEAAQNAGITLYFTGTRHFWH</sequence>
<dbReference type="InterPro" id="IPR002695">
    <property type="entry name" value="PurH-like"/>
</dbReference>
<evidence type="ECO:0000313" key="12">
    <source>
        <dbReference type="EMBL" id="MSS84072.1"/>
    </source>
</evidence>
<dbReference type="CDD" id="cd01421">
    <property type="entry name" value="IMPCH"/>
    <property type="match status" value="1"/>
</dbReference>
<dbReference type="SUPFAM" id="SSF53927">
    <property type="entry name" value="Cytidine deaminase-like"/>
    <property type="match status" value="1"/>
</dbReference>
<evidence type="ECO:0000256" key="1">
    <source>
        <dbReference type="ARBA" id="ARBA00004844"/>
    </source>
</evidence>
<gene>
    <name evidence="10 12" type="primary">purH</name>
    <name evidence="12" type="ORF">FYJ24_04685</name>
</gene>
<dbReference type="FunFam" id="3.40.50.1380:FF:000001">
    <property type="entry name" value="Bifunctional purine biosynthesis protein PurH"/>
    <property type="match status" value="1"/>
</dbReference>
<feature type="domain" description="MGS-like" evidence="11">
    <location>
        <begin position="1"/>
        <end position="148"/>
    </location>
</feature>
<keyword evidence="4 10" id="KW-0808">Transferase</keyword>
<dbReference type="SMART" id="SM00851">
    <property type="entry name" value="MGS"/>
    <property type="match status" value="1"/>
</dbReference>
<organism evidence="12 13">
    <name type="scientific">Scrofimicrobium canadense</name>
    <dbReference type="NCBI Taxonomy" id="2652290"/>
    <lineage>
        <taxon>Bacteria</taxon>
        <taxon>Bacillati</taxon>
        <taxon>Actinomycetota</taxon>
        <taxon>Actinomycetes</taxon>
        <taxon>Actinomycetales</taxon>
        <taxon>Actinomycetaceae</taxon>
        <taxon>Scrofimicrobium</taxon>
    </lineage>
</organism>
<dbReference type="InterPro" id="IPR016193">
    <property type="entry name" value="Cytidine_deaminase-like"/>
</dbReference>
<evidence type="ECO:0000256" key="9">
    <source>
        <dbReference type="ARBA" id="ARBA00050687"/>
    </source>
</evidence>
<dbReference type="SUPFAM" id="SSF52335">
    <property type="entry name" value="Methylglyoxal synthase-like"/>
    <property type="match status" value="1"/>
</dbReference>
<dbReference type="NCBIfam" id="NF002049">
    <property type="entry name" value="PRK00881.1"/>
    <property type="match status" value="1"/>
</dbReference>
<dbReference type="PIRSF" id="PIRSF000414">
    <property type="entry name" value="AICARFT_IMPCHas"/>
    <property type="match status" value="1"/>
</dbReference>
<dbReference type="InterPro" id="IPR011607">
    <property type="entry name" value="MGS-like_dom"/>
</dbReference>
<dbReference type="PANTHER" id="PTHR11692:SF0">
    <property type="entry name" value="BIFUNCTIONAL PURINE BIOSYNTHESIS PROTEIN ATIC"/>
    <property type="match status" value="1"/>
</dbReference>
<keyword evidence="7 10" id="KW-0511">Multifunctional enzyme</keyword>
<dbReference type="GO" id="GO:0004643">
    <property type="term" value="F:phosphoribosylaminoimidazolecarboxamide formyltransferase activity"/>
    <property type="evidence" value="ECO:0007669"/>
    <property type="project" value="UniProtKB-UniRule"/>
</dbReference>
<protein>
    <recommendedName>
        <fullName evidence="10">Bifunctional purine biosynthesis protein PurH</fullName>
    </recommendedName>
    <domain>
        <recommendedName>
            <fullName evidence="10">Phosphoribosylaminoimidazolecarboxamide formyltransferase</fullName>
            <ecNumber evidence="10">2.1.2.3</ecNumber>
        </recommendedName>
        <alternativeName>
            <fullName evidence="10">AICAR transformylase</fullName>
        </alternativeName>
    </domain>
    <domain>
        <recommendedName>
            <fullName evidence="10">IMP cyclohydrolase</fullName>
            <ecNumber evidence="10">3.5.4.10</ecNumber>
        </recommendedName>
        <alternativeName>
            <fullName evidence="10">ATIC</fullName>
        </alternativeName>
        <alternativeName>
            <fullName evidence="10">IMP synthase</fullName>
        </alternativeName>
        <alternativeName>
            <fullName evidence="10">Inosinicase</fullName>
        </alternativeName>
    </domain>
</protein>
<dbReference type="NCBIfam" id="TIGR00355">
    <property type="entry name" value="purH"/>
    <property type="match status" value="1"/>
</dbReference>
<dbReference type="PROSITE" id="PS51855">
    <property type="entry name" value="MGS"/>
    <property type="match status" value="1"/>
</dbReference>
<dbReference type="FunFam" id="3.40.140.20:FF:000001">
    <property type="entry name" value="Bifunctional purine biosynthesis protein PurH"/>
    <property type="match status" value="1"/>
</dbReference>
<comment type="caution">
    <text evidence="12">The sequence shown here is derived from an EMBL/GenBank/DDBJ whole genome shotgun (WGS) entry which is preliminary data.</text>
</comment>
<evidence type="ECO:0000256" key="10">
    <source>
        <dbReference type="HAMAP-Rule" id="MF_00139"/>
    </source>
</evidence>
<proteinExistence type="inferred from homology"/>
<dbReference type="Proteomes" id="UP000470875">
    <property type="component" value="Unassembled WGS sequence"/>
</dbReference>
<dbReference type="PANTHER" id="PTHR11692">
    <property type="entry name" value="BIFUNCTIONAL PURINE BIOSYNTHESIS PROTEIN PURH"/>
    <property type="match status" value="1"/>
</dbReference>
<accession>A0A6N7W6M5</accession>
<dbReference type="InterPro" id="IPR036914">
    <property type="entry name" value="MGS-like_dom_sf"/>
</dbReference>
<evidence type="ECO:0000313" key="13">
    <source>
        <dbReference type="Proteomes" id="UP000470875"/>
    </source>
</evidence>
<dbReference type="InterPro" id="IPR024051">
    <property type="entry name" value="AICAR_Tfase_dup_dom_sf"/>
</dbReference>
<comment type="catalytic activity">
    <reaction evidence="9 10">
        <text>IMP + H2O = 5-formamido-1-(5-phospho-D-ribosyl)imidazole-4-carboxamide</text>
        <dbReference type="Rhea" id="RHEA:18445"/>
        <dbReference type="ChEBI" id="CHEBI:15377"/>
        <dbReference type="ChEBI" id="CHEBI:58053"/>
        <dbReference type="ChEBI" id="CHEBI:58467"/>
        <dbReference type="EC" id="3.5.4.10"/>
    </reaction>
</comment>
<dbReference type="SMART" id="SM00798">
    <property type="entry name" value="AICARFT_IMPCHas"/>
    <property type="match status" value="1"/>
</dbReference>
<dbReference type="RefSeq" id="WP_154544099.1">
    <property type="nucleotide sequence ID" value="NZ_VULO01000005.1"/>
</dbReference>
<name>A0A6N7W6M5_9ACTO</name>
<comment type="similarity">
    <text evidence="3 10">Belongs to the PurH family.</text>
</comment>
<dbReference type="GO" id="GO:0005829">
    <property type="term" value="C:cytosol"/>
    <property type="evidence" value="ECO:0007669"/>
    <property type="project" value="TreeGrafter"/>
</dbReference>
<comment type="pathway">
    <text evidence="1 10">Purine metabolism; IMP biosynthesis via de novo pathway; IMP from 5-formamido-1-(5-phospho-D-ribosyl)imidazole-4-carboxamide: step 1/1.</text>
</comment>
<evidence type="ECO:0000256" key="3">
    <source>
        <dbReference type="ARBA" id="ARBA00007667"/>
    </source>
</evidence>
<dbReference type="EMBL" id="VULO01000005">
    <property type="protein sequence ID" value="MSS84072.1"/>
    <property type="molecule type" value="Genomic_DNA"/>
</dbReference>
<keyword evidence="13" id="KW-1185">Reference proteome</keyword>
<evidence type="ECO:0000256" key="8">
    <source>
        <dbReference type="ARBA" id="ARBA00050488"/>
    </source>
</evidence>
<dbReference type="GO" id="GO:0003937">
    <property type="term" value="F:IMP cyclohydrolase activity"/>
    <property type="evidence" value="ECO:0007669"/>
    <property type="project" value="UniProtKB-UniRule"/>
</dbReference>
<evidence type="ECO:0000256" key="7">
    <source>
        <dbReference type="ARBA" id="ARBA00023268"/>
    </source>
</evidence>
<evidence type="ECO:0000259" key="11">
    <source>
        <dbReference type="PROSITE" id="PS51855"/>
    </source>
</evidence>
<keyword evidence="5 10" id="KW-0658">Purine biosynthesis</keyword>
<dbReference type="GO" id="GO:0006189">
    <property type="term" value="P:'de novo' IMP biosynthetic process"/>
    <property type="evidence" value="ECO:0007669"/>
    <property type="project" value="UniProtKB-UniRule"/>
</dbReference>
<dbReference type="Pfam" id="PF01808">
    <property type="entry name" value="AICARFT_IMPCHas"/>
    <property type="match status" value="1"/>
</dbReference>
<dbReference type="UniPathway" id="UPA00074">
    <property type="reaction ID" value="UER00133"/>
</dbReference>
<evidence type="ECO:0000256" key="2">
    <source>
        <dbReference type="ARBA" id="ARBA00004954"/>
    </source>
</evidence>